<evidence type="ECO:0000256" key="10">
    <source>
        <dbReference type="ARBA" id="ARBA00023136"/>
    </source>
</evidence>
<dbReference type="InterPro" id="IPR047817">
    <property type="entry name" value="ABC2_TM_bact-type"/>
</dbReference>
<evidence type="ECO:0000256" key="4">
    <source>
        <dbReference type="ARBA" id="ARBA00022475"/>
    </source>
</evidence>
<feature type="domain" description="ABC transmembrane type-2" evidence="13">
    <location>
        <begin position="52"/>
        <end position="273"/>
    </location>
</feature>
<dbReference type="PROSITE" id="PS51012">
    <property type="entry name" value="ABC_TM2"/>
    <property type="match status" value="1"/>
</dbReference>
<evidence type="ECO:0000256" key="6">
    <source>
        <dbReference type="ARBA" id="ARBA00022692"/>
    </source>
</evidence>
<evidence type="ECO:0000256" key="12">
    <source>
        <dbReference type="SAM" id="MobiDB-lite"/>
    </source>
</evidence>
<gene>
    <name evidence="14" type="ORF">SAMN04488095_3471</name>
</gene>
<evidence type="ECO:0000256" key="5">
    <source>
        <dbReference type="ARBA" id="ARBA00022597"/>
    </source>
</evidence>
<dbReference type="PRINTS" id="PR00164">
    <property type="entry name" value="ABC2TRNSPORT"/>
</dbReference>
<dbReference type="InterPro" id="IPR013525">
    <property type="entry name" value="ABC2_TM"/>
</dbReference>
<sequence>MQSSASPSDDRSPSSSEPKTLRAVNRRRFASFRSIFALMLREMQTTYGRSPGGYIWALLEPVAGIALLTIIFSIGFRAPPLGPDFAPFYASGIVPFLFFTAVSTKVSQSIQFSRQLLAYPSVTFVDAILARILVNTMTQAIVGYVVFTGVLVFYDMRGSLDFAAIILSFAMTAALATGVGTLNCFLILKFPVWQIIWAILTRPLFLISCIFFLFDGIPQPYQDWLWFNPLVHVVGVMRSGFYASYDASYASVAYVMAISMIGLVVGLLFLLRYHRDLLDR</sequence>
<keyword evidence="4 11" id="KW-1003">Cell membrane</keyword>
<reference evidence="14 15" key="1">
    <citation type="submission" date="2016-10" db="EMBL/GenBank/DDBJ databases">
        <authorList>
            <person name="de Groot N.N."/>
        </authorList>
    </citation>
    <scope>NUCLEOTIDE SEQUENCE [LARGE SCALE GENOMIC DNA]</scope>
    <source>
        <strain evidence="14 15">DSM 19073</strain>
    </source>
</reference>
<dbReference type="AlphaFoldDB" id="A0A1I3TKH3"/>
<keyword evidence="6 11" id="KW-0812">Transmembrane</keyword>
<evidence type="ECO:0000256" key="7">
    <source>
        <dbReference type="ARBA" id="ARBA00022903"/>
    </source>
</evidence>
<dbReference type="PANTHER" id="PTHR30413:SF10">
    <property type="entry name" value="CAPSULE POLYSACCHARIDE EXPORT INNER-MEMBRANE PROTEIN CTRC"/>
    <property type="match status" value="1"/>
</dbReference>
<evidence type="ECO:0000256" key="2">
    <source>
        <dbReference type="ARBA" id="ARBA00007783"/>
    </source>
</evidence>
<organism evidence="14 15">
    <name type="scientific">Jannaschia pohangensis</name>
    <dbReference type="NCBI Taxonomy" id="390807"/>
    <lineage>
        <taxon>Bacteria</taxon>
        <taxon>Pseudomonadati</taxon>
        <taxon>Pseudomonadota</taxon>
        <taxon>Alphaproteobacteria</taxon>
        <taxon>Rhodobacterales</taxon>
        <taxon>Roseobacteraceae</taxon>
        <taxon>Jannaschia</taxon>
    </lineage>
</organism>
<keyword evidence="5" id="KW-0762">Sugar transport</keyword>
<evidence type="ECO:0000256" key="8">
    <source>
        <dbReference type="ARBA" id="ARBA00022989"/>
    </source>
</evidence>
<proteinExistence type="inferred from homology"/>
<dbReference type="GO" id="GO:0015920">
    <property type="term" value="P:lipopolysaccharide transport"/>
    <property type="evidence" value="ECO:0007669"/>
    <property type="project" value="TreeGrafter"/>
</dbReference>
<feature type="transmembrane region" description="Helical" evidence="11">
    <location>
        <begin position="86"/>
        <end position="104"/>
    </location>
</feature>
<dbReference type="Proteomes" id="UP000199110">
    <property type="component" value="Unassembled WGS sequence"/>
</dbReference>
<comment type="similarity">
    <text evidence="2 11">Belongs to the ABC-2 integral membrane protein family.</text>
</comment>
<keyword evidence="8 11" id="KW-1133">Transmembrane helix</keyword>
<comment type="subcellular location">
    <subcellularLocation>
        <location evidence="11">Cell inner membrane</location>
        <topology evidence="11">Multi-pass membrane protein</topology>
    </subcellularLocation>
    <subcellularLocation>
        <location evidence="1">Cell membrane</location>
        <topology evidence="1">Multi-pass membrane protein</topology>
    </subcellularLocation>
</comment>
<dbReference type="GO" id="GO:0140359">
    <property type="term" value="F:ABC-type transporter activity"/>
    <property type="evidence" value="ECO:0007669"/>
    <property type="project" value="InterPro"/>
</dbReference>
<dbReference type="GO" id="GO:0015774">
    <property type="term" value="P:polysaccharide transport"/>
    <property type="evidence" value="ECO:0007669"/>
    <property type="project" value="UniProtKB-KW"/>
</dbReference>
<name>A0A1I3TKH3_9RHOB</name>
<feature type="transmembrane region" description="Helical" evidence="11">
    <location>
        <begin position="163"/>
        <end position="188"/>
    </location>
</feature>
<dbReference type="STRING" id="390807.SAMN04488095_3471"/>
<feature type="region of interest" description="Disordered" evidence="12">
    <location>
        <begin position="1"/>
        <end position="20"/>
    </location>
</feature>
<accession>A0A1I3TKH3</accession>
<evidence type="ECO:0000256" key="9">
    <source>
        <dbReference type="ARBA" id="ARBA00023047"/>
    </source>
</evidence>
<evidence type="ECO:0000259" key="13">
    <source>
        <dbReference type="PROSITE" id="PS51012"/>
    </source>
</evidence>
<evidence type="ECO:0000313" key="14">
    <source>
        <dbReference type="EMBL" id="SFJ71052.1"/>
    </source>
</evidence>
<evidence type="ECO:0000256" key="1">
    <source>
        <dbReference type="ARBA" id="ARBA00004651"/>
    </source>
</evidence>
<keyword evidence="10 11" id="KW-0472">Membrane</keyword>
<protein>
    <recommendedName>
        <fullName evidence="11">Transport permease protein</fullName>
    </recommendedName>
</protein>
<comment type="caution">
    <text evidence="11">Lacks conserved residue(s) required for the propagation of feature annotation.</text>
</comment>
<dbReference type="PANTHER" id="PTHR30413">
    <property type="entry name" value="INNER MEMBRANE TRANSPORT PERMEASE"/>
    <property type="match status" value="1"/>
</dbReference>
<feature type="transmembrane region" description="Helical" evidence="11">
    <location>
        <begin position="194"/>
        <end position="214"/>
    </location>
</feature>
<evidence type="ECO:0000256" key="3">
    <source>
        <dbReference type="ARBA" id="ARBA00022448"/>
    </source>
</evidence>
<keyword evidence="15" id="KW-1185">Reference proteome</keyword>
<dbReference type="Pfam" id="PF01061">
    <property type="entry name" value="ABC2_membrane"/>
    <property type="match status" value="1"/>
</dbReference>
<evidence type="ECO:0000256" key="11">
    <source>
        <dbReference type="RuleBase" id="RU361157"/>
    </source>
</evidence>
<evidence type="ECO:0000313" key="15">
    <source>
        <dbReference type="Proteomes" id="UP000199110"/>
    </source>
</evidence>
<feature type="transmembrane region" description="Helical" evidence="11">
    <location>
        <begin position="53"/>
        <end position="74"/>
    </location>
</feature>
<dbReference type="EMBL" id="FORA01000005">
    <property type="protein sequence ID" value="SFJ71052.1"/>
    <property type="molecule type" value="Genomic_DNA"/>
</dbReference>
<keyword evidence="7" id="KW-0972">Capsule biogenesis/degradation</keyword>
<dbReference type="InterPro" id="IPR000412">
    <property type="entry name" value="ABC_2_transport"/>
</dbReference>
<feature type="transmembrane region" description="Helical" evidence="11">
    <location>
        <begin position="251"/>
        <end position="271"/>
    </location>
</feature>
<keyword evidence="9" id="KW-0625">Polysaccharide transport</keyword>
<dbReference type="GO" id="GO:0043190">
    <property type="term" value="C:ATP-binding cassette (ABC) transporter complex"/>
    <property type="evidence" value="ECO:0007669"/>
    <property type="project" value="InterPro"/>
</dbReference>
<keyword evidence="3 11" id="KW-0813">Transport</keyword>